<dbReference type="KEGG" id="rsin:B6N60_03011"/>
<feature type="domain" description="DUF6875" evidence="1">
    <location>
        <begin position="20"/>
        <end position="202"/>
    </location>
</feature>
<keyword evidence="3" id="KW-1185">Reference proteome</keyword>
<dbReference type="Proteomes" id="UP000683511">
    <property type="component" value="Chromosome"/>
</dbReference>
<evidence type="ECO:0000313" key="2">
    <source>
        <dbReference type="EMBL" id="QXE24306.1"/>
    </source>
</evidence>
<organism evidence="2 3">
    <name type="scientific">Richelia sinica FACHB-800</name>
    <dbReference type="NCBI Taxonomy" id="1357546"/>
    <lineage>
        <taxon>Bacteria</taxon>
        <taxon>Bacillati</taxon>
        <taxon>Cyanobacteriota</taxon>
        <taxon>Cyanophyceae</taxon>
        <taxon>Nostocales</taxon>
        <taxon>Nostocaceae</taxon>
        <taxon>Richelia</taxon>
    </lineage>
</organism>
<name>A0A975T8Q4_9NOST</name>
<dbReference type="InterPro" id="IPR049240">
    <property type="entry name" value="DUF6875"/>
</dbReference>
<gene>
    <name evidence="2" type="ORF">B6N60_03011</name>
</gene>
<reference evidence="2" key="1">
    <citation type="submission" date="2017-04" db="EMBL/GenBank/DDBJ databases">
        <title>Genome deletions in a multicellular cyanobacterial endosymbiont for morphological adaptation in marine diatoms.</title>
        <authorList>
            <person name="Wang Y."/>
            <person name="Gao H."/>
            <person name="Li R."/>
            <person name="Xu X."/>
        </authorList>
    </citation>
    <scope>NUCLEOTIDE SEQUENCE</scope>
    <source>
        <strain evidence="2">FACHB 800</strain>
    </source>
</reference>
<dbReference type="AlphaFoldDB" id="A0A975T8Q4"/>
<proteinExistence type="predicted"/>
<dbReference type="Pfam" id="PF21780">
    <property type="entry name" value="DUF6875"/>
    <property type="match status" value="1"/>
</dbReference>
<sequence length="226" mass="26403">MTLYTCHEVEKIQQDITYLIEIQNWIKSFLARHHVDLGRTGPVCPYVPHALKSDGIKMAVIHTQNNNLQEIAEIVTHYRQIFLQEAEIKEQDLKIYQAFLLIFPDIHQDAAGEIIDHIQRQLKPSFVESGLMIGEFHQRTESAGLHNPKFRPLRSPIPLLAIRFMSEFDLPFLQSPDNPHLRIRYLESYLQRFSHRIKDEAKLKNIHAILKLAKQEIQAENLVTVR</sequence>
<evidence type="ECO:0000259" key="1">
    <source>
        <dbReference type="Pfam" id="PF21780"/>
    </source>
</evidence>
<protein>
    <recommendedName>
        <fullName evidence="1">DUF6875 domain-containing protein</fullName>
    </recommendedName>
</protein>
<evidence type="ECO:0000313" key="3">
    <source>
        <dbReference type="Proteomes" id="UP000683511"/>
    </source>
</evidence>
<accession>A0A975T8Q4</accession>
<dbReference type="EMBL" id="CP021056">
    <property type="protein sequence ID" value="QXE24306.1"/>
    <property type="molecule type" value="Genomic_DNA"/>
</dbReference>
<dbReference type="RefSeq" id="WP_190604378.1">
    <property type="nucleotide sequence ID" value="NZ_CP021056.1"/>
</dbReference>